<evidence type="ECO:0000259" key="2">
    <source>
        <dbReference type="Pfam" id="PF13439"/>
    </source>
</evidence>
<dbReference type="InterPro" id="IPR001296">
    <property type="entry name" value="Glyco_trans_1"/>
</dbReference>
<dbReference type="PANTHER" id="PTHR45947:SF3">
    <property type="entry name" value="SULFOQUINOVOSYL TRANSFERASE SQD2"/>
    <property type="match status" value="1"/>
</dbReference>
<sequence>MKQKIGITCYPTVGGSGVVATELGKLLAEKGYEIHFISTSLPFRLNKTYPNIFYHEVEVNQYEVFQYPPYSLTLASKMAEVIEREELDILHVHYAVPHAVCALLAKDMVHRDVKVVTTLHGTDITVLGHDPSLRGIIRYAIDRSDKVTAVSKALASQTKEMLHISKPIETIYNFIDERVYRPHYLKSELKEAYEIKEDEKVIIHISNFRPVKRVIDVVEAFSVLQKNCNSKLLMIGDGPERNKSLKRAEELGIKDYVLFLGNQKNIVDYLNIADLMFLLSEKESFGLAALEAMACGVPVIGTNTGGIPEVIVDNQTGYICSVGDVKAAGESGARLLKNKQLYEAFSYASQQRVEKVFASSLIVEYYEAVYNEA</sequence>
<accession>A0A1G8C8V2</accession>
<dbReference type="NCBIfam" id="TIGR03999">
    <property type="entry name" value="thiol_BshA"/>
    <property type="match status" value="1"/>
</dbReference>
<dbReference type="GO" id="GO:0016757">
    <property type="term" value="F:glycosyltransferase activity"/>
    <property type="evidence" value="ECO:0007669"/>
    <property type="project" value="InterPro"/>
</dbReference>
<dbReference type="InterPro" id="IPR050194">
    <property type="entry name" value="Glycosyltransferase_grp1"/>
</dbReference>
<dbReference type="AlphaFoldDB" id="A0A1G8C8V2"/>
<gene>
    <name evidence="3" type="ORF">SAMN05216352_101228</name>
</gene>
<dbReference type="Proteomes" id="UP000199017">
    <property type="component" value="Unassembled WGS sequence"/>
</dbReference>
<dbReference type="RefSeq" id="WP_091579714.1">
    <property type="nucleotide sequence ID" value="NZ_FNDU01000001.1"/>
</dbReference>
<feature type="domain" description="Glycosyl transferase family 1" evidence="1">
    <location>
        <begin position="188"/>
        <end position="351"/>
    </location>
</feature>
<dbReference type="OrthoDB" id="9810929at2"/>
<dbReference type="SUPFAM" id="SSF53756">
    <property type="entry name" value="UDP-Glycosyltransferase/glycogen phosphorylase"/>
    <property type="match status" value="1"/>
</dbReference>
<dbReference type="PANTHER" id="PTHR45947">
    <property type="entry name" value="SULFOQUINOVOSYL TRANSFERASE SQD2"/>
    <property type="match status" value="1"/>
</dbReference>
<dbReference type="Pfam" id="PF13439">
    <property type="entry name" value="Glyco_transf_4"/>
    <property type="match status" value="1"/>
</dbReference>
<dbReference type="STRING" id="930129.SAMN05216352_101228"/>
<proteinExistence type="predicted"/>
<evidence type="ECO:0000313" key="4">
    <source>
        <dbReference type="Proteomes" id="UP000199017"/>
    </source>
</evidence>
<evidence type="ECO:0000259" key="1">
    <source>
        <dbReference type="Pfam" id="PF00534"/>
    </source>
</evidence>
<dbReference type="Pfam" id="PF00534">
    <property type="entry name" value="Glycos_transf_1"/>
    <property type="match status" value="1"/>
</dbReference>
<dbReference type="GO" id="GO:0071793">
    <property type="term" value="P:bacillithiol biosynthetic process"/>
    <property type="evidence" value="ECO:0007669"/>
    <property type="project" value="InterPro"/>
</dbReference>
<feature type="domain" description="Glycosyltransferase subfamily 4-like N-terminal" evidence="2">
    <location>
        <begin position="13"/>
        <end position="177"/>
    </location>
</feature>
<reference evidence="3 4" key="1">
    <citation type="submission" date="2016-10" db="EMBL/GenBank/DDBJ databases">
        <authorList>
            <person name="de Groot N.N."/>
        </authorList>
    </citation>
    <scope>NUCLEOTIDE SEQUENCE [LARGE SCALE GENOMIC DNA]</scope>
    <source>
        <strain evidence="4">P4B,CCM 7963,CECT 7998,DSM 25260,IBRC-M 10614,KCTC 13821</strain>
    </source>
</reference>
<keyword evidence="4" id="KW-1185">Reference proteome</keyword>
<dbReference type="InterPro" id="IPR023881">
    <property type="entry name" value="Thiol_BshA"/>
</dbReference>
<dbReference type="EMBL" id="FNDU01000001">
    <property type="protein sequence ID" value="SDH41753.1"/>
    <property type="molecule type" value="Genomic_DNA"/>
</dbReference>
<dbReference type="Gene3D" id="3.40.50.2000">
    <property type="entry name" value="Glycogen Phosphorylase B"/>
    <property type="match status" value="2"/>
</dbReference>
<evidence type="ECO:0000313" key="3">
    <source>
        <dbReference type="EMBL" id="SDH41753.1"/>
    </source>
</evidence>
<organism evidence="3 4">
    <name type="scientific">Alteribacillus bidgolensis</name>
    <dbReference type="NCBI Taxonomy" id="930129"/>
    <lineage>
        <taxon>Bacteria</taxon>
        <taxon>Bacillati</taxon>
        <taxon>Bacillota</taxon>
        <taxon>Bacilli</taxon>
        <taxon>Bacillales</taxon>
        <taxon>Bacillaceae</taxon>
        <taxon>Alteribacillus</taxon>
    </lineage>
</organism>
<protein>
    <submittedName>
        <fullName evidence="3">N-acetyl-alpha-D-glucosaminyl L-malate synthase BshA</fullName>
    </submittedName>
</protein>
<name>A0A1G8C8V2_9BACI</name>
<dbReference type="InterPro" id="IPR028098">
    <property type="entry name" value="Glyco_trans_4-like_N"/>
</dbReference>